<name>A0ABW9GYY7_9FIRM</name>
<protein>
    <recommendedName>
        <fullName evidence="3">DUF4261 domain-containing protein</fullName>
    </recommendedName>
</protein>
<accession>A0ABW9GYY7</accession>
<evidence type="ECO:0000313" key="1">
    <source>
        <dbReference type="EMBL" id="MFM9413675.1"/>
    </source>
</evidence>
<evidence type="ECO:0000313" key="2">
    <source>
        <dbReference type="Proteomes" id="UP001631949"/>
    </source>
</evidence>
<dbReference type="RefSeq" id="WP_408977292.1">
    <property type="nucleotide sequence ID" value="NZ_JBJUVG010000005.1"/>
</dbReference>
<proteinExistence type="predicted"/>
<dbReference type="Proteomes" id="UP001631949">
    <property type="component" value="Unassembled WGS sequence"/>
</dbReference>
<organism evidence="1 2">
    <name type="scientific">Peptococcus simiae</name>
    <dbReference type="NCBI Taxonomy" id="1643805"/>
    <lineage>
        <taxon>Bacteria</taxon>
        <taxon>Bacillati</taxon>
        <taxon>Bacillota</taxon>
        <taxon>Clostridia</taxon>
        <taxon>Eubacteriales</taxon>
        <taxon>Peptococcaceae</taxon>
        <taxon>Peptococcus</taxon>
    </lineage>
</organism>
<reference evidence="1 2" key="1">
    <citation type="journal article" date="2016" name="Int. J. Syst. Evol. Microbiol.">
        <title>Peptococcus simiae sp. nov., isolated from rhesus macaque faeces and emended description of the genus Peptococcus.</title>
        <authorList>
            <person name="Shkoporov A.N."/>
            <person name="Efimov B.A."/>
            <person name="Kondova I."/>
            <person name="Ouwerling B."/>
            <person name="Chaplin A.V."/>
            <person name="Shcherbakova V.A."/>
            <person name="Langermans J.A.M."/>
        </authorList>
    </citation>
    <scope>NUCLEOTIDE SEQUENCE [LARGE SCALE GENOMIC DNA]</scope>
    <source>
        <strain evidence="1 2">M108</strain>
    </source>
</reference>
<sequence length="305" mass="34204">MAFLTDVATLSLTCFNRNEIEDMMQWHVLQGGNFIDTAKGTYAHLHDPARRLHFFHYLEDDGQEAGPEQKDVPWRLDLHADTGKEGNVQVTITEDIKKDMVANQDARFNNLTPVQLPVADREEPVTILVDLINKNMIPAADQVIDLNLNVSVLDMQFFANRADWVSQAGLSPDQAKDAPDMFPLGIAVNRMMQEKDTENMDDQAVALMRYAAEDLAINPIGLMNLNGTVESVEQIHLGNGLYNYLLALKTDLGVFRAVVPERFIQVEEVSEGNYITLIGFFSGIYIGEPAQKEDKEKVVPIHPVH</sequence>
<keyword evidence="2" id="KW-1185">Reference proteome</keyword>
<evidence type="ECO:0008006" key="3">
    <source>
        <dbReference type="Google" id="ProtNLM"/>
    </source>
</evidence>
<comment type="caution">
    <text evidence="1">The sequence shown here is derived from an EMBL/GenBank/DDBJ whole genome shotgun (WGS) entry which is preliminary data.</text>
</comment>
<dbReference type="EMBL" id="JBJUVG010000005">
    <property type="protein sequence ID" value="MFM9413675.1"/>
    <property type="molecule type" value="Genomic_DNA"/>
</dbReference>
<gene>
    <name evidence="1" type="ORF">ACKQTC_04765</name>
</gene>